<comment type="caution">
    <text evidence="2">The sequence shown here is derived from an EMBL/GenBank/DDBJ whole genome shotgun (WGS) entry which is preliminary data.</text>
</comment>
<keyword evidence="1" id="KW-0812">Transmembrane</keyword>
<organism evidence="2 3">
    <name type="scientific">Leptospira adleri</name>
    <dbReference type="NCBI Taxonomy" id="2023186"/>
    <lineage>
        <taxon>Bacteria</taxon>
        <taxon>Pseudomonadati</taxon>
        <taxon>Spirochaetota</taxon>
        <taxon>Spirochaetia</taxon>
        <taxon>Leptospirales</taxon>
        <taxon>Leptospiraceae</taxon>
        <taxon>Leptospira</taxon>
    </lineage>
</organism>
<keyword evidence="1" id="KW-0472">Membrane</keyword>
<dbReference type="RefSeq" id="WP_100788197.1">
    <property type="nucleotide sequence ID" value="NZ_NPDU01000049.1"/>
</dbReference>
<sequence length="295" mass="34567">MKQRFILLILFIWLFETCYNIRETRGQKISSEILNENIYEYINVTGPDPKITFKGSKFIIETGIKSEKVKAKKENLKVTYDLIREPELSGDLCKKSMEFCIFLFPIPLTILIFETFTIPFRSMDSTRMMIEVNEKIISKEPINPSSSNKEIHFKIENNLLSLDKEFNSPPTKIEVELNSQSLDFYEVRRSREVDNKVKSYCSYFKMSLKENGKEKLSSIEGCPTLSFVEEFEKKNRNKCLAKHERFLATLTHYTDRMLVENNIYATYCASKSGIDQSKYSDCLQEVRNCFDIIRL</sequence>
<feature type="transmembrane region" description="Helical" evidence="1">
    <location>
        <begin position="101"/>
        <end position="120"/>
    </location>
</feature>
<gene>
    <name evidence="2" type="ORF">CH376_16520</name>
</gene>
<dbReference type="EMBL" id="NPDU01000049">
    <property type="protein sequence ID" value="PJZ60795.1"/>
    <property type="molecule type" value="Genomic_DNA"/>
</dbReference>
<protein>
    <recommendedName>
        <fullName evidence="4">Lipoprotein</fullName>
    </recommendedName>
</protein>
<name>A0ABX4NVQ5_9LEPT</name>
<keyword evidence="3" id="KW-1185">Reference proteome</keyword>
<keyword evidence="1" id="KW-1133">Transmembrane helix</keyword>
<evidence type="ECO:0000313" key="2">
    <source>
        <dbReference type="EMBL" id="PJZ60795.1"/>
    </source>
</evidence>
<evidence type="ECO:0000313" key="3">
    <source>
        <dbReference type="Proteomes" id="UP000232149"/>
    </source>
</evidence>
<reference evidence="2 3" key="1">
    <citation type="submission" date="2017-07" db="EMBL/GenBank/DDBJ databases">
        <title>Leptospira spp. isolated from tropical soils.</title>
        <authorList>
            <person name="Thibeaux R."/>
            <person name="Iraola G."/>
            <person name="Ferres I."/>
            <person name="Bierque E."/>
            <person name="Girault D."/>
            <person name="Soupe-Gilbert M.-E."/>
            <person name="Picardeau M."/>
            <person name="Goarant C."/>
        </authorList>
    </citation>
    <scope>NUCLEOTIDE SEQUENCE [LARGE SCALE GENOMIC DNA]</scope>
    <source>
        <strain evidence="2 3">FH2-B-D1</strain>
    </source>
</reference>
<evidence type="ECO:0008006" key="4">
    <source>
        <dbReference type="Google" id="ProtNLM"/>
    </source>
</evidence>
<proteinExistence type="predicted"/>
<accession>A0ABX4NVQ5</accession>
<dbReference type="Proteomes" id="UP000232149">
    <property type="component" value="Unassembled WGS sequence"/>
</dbReference>
<evidence type="ECO:0000256" key="1">
    <source>
        <dbReference type="SAM" id="Phobius"/>
    </source>
</evidence>